<protein>
    <recommendedName>
        <fullName evidence="1">Heterokaryon incompatibility domain-containing protein</fullName>
    </recommendedName>
</protein>
<dbReference type="Pfam" id="PF06985">
    <property type="entry name" value="HET"/>
    <property type="match status" value="1"/>
</dbReference>
<dbReference type="STRING" id="1220924.W2RU51"/>
<dbReference type="RefSeq" id="XP_008716874.1">
    <property type="nucleotide sequence ID" value="XM_008718652.1"/>
</dbReference>
<dbReference type="Proteomes" id="UP000030752">
    <property type="component" value="Unassembled WGS sequence"/>
</dbReference>
<evidence type="ECO:0000313" key="3">
    <source>
        <dbReference type="Proteomes" id="UP000030752"/>
    </source>
</evidence>
<sequence length="553" mass="62167">MSEEDPSRARAVVIAAAGSTNDDSNISFAGSWLSKCLTTHPACNAISTHNHWYPSRLLRLDRARMGISIRLQDCKVEVPTGPYISLSHRWGQANFMTLNVKNIDTLKINIALCDLSKTFQDAVHATLSLGYNYLWVDSLCIIQDSEDDWLNEASTMDKVYQNALFTISATNARSLTDGLGSMRYTDHVSCLYRDVRFDSGSQATKRAQILHTGLWEGLVLHTPLNYRAWILQERLLSPRILHFGLFQLAWECSELEACQTYPDGILPEMRDSWTLGGASRLALLPRRLSDHPPAKDEITYDWHHAWHSIVERYTQCRLIKPSDMFIALSGIASNIRVQIQDTYLAGLWKSSFVEDLGWQSTIPAGGHRPEAYYAPSWSWAAIDRPVSYRSRQEGIRHAAELIDYNITLLDENNPTGPVRGASATLKGKLIEFQWDPRDREADGASTHPWKGPMRLAVSAEGLIGDETMYFGANEIQEDCTADILQKAHGLVLRQEGQEFTGARLDGILLDQVSEALRPTSTRRISRRIGHFSVSGERCGTIMEWSRDATVTLI</sequence>
<dbReference type="PANTHER" id="PTHR33112">
    <property type="entry name" value="DOMAIN PROTEIN, PUTATIVE-RELATED"/>
    <property type="match status" value="1"/>
</dbReference>
<feature type="domain" description="Heterokaryon incompatibility" evidence="1">
    <location>
        <begin position="83"/>
        <end position="233"/>
    </location>
</feature>
<dbReference type="InParanoid" id="W2RU51"/>
<proteinExistence type="predicted"/>
<evidence type="ECO:0000259" key="1">
    <source>
        <dbReference type="Pfam" id="PF06985"/>
    </source>
</evidence>
<dbReference type="HOGENOM" id="CLU_002639_5_3_1"/>
<dbReference type="GeneID" id="19971645"/>
<accession>W2RU51</accession>
<dbReference type="InterPro" id="IPR010730">
    <property type="entry name" value="HET"/>
</dbReference>
<dbReference type="eggNOG" id="ENOG502S8TM">
    <property type="taxonomic scope" value="Eukaryota"/>
</dbReference>
<dbReference type="PANTHER" id="PTHR33112:SF10">
    <property type="entry name" value="TOL"/>
    <property type="match status" value="1"/>
</dbReference>
<gene>
    <name evidence="2" type="ORF">HMPREF1541_04306</name>
</gene>
<dbReference type="EMBL" id="KB822720">
    <property type="protein sequence ID" value="ETN40031.1"/>
    <property type="molecule type" value="Genomic_DNA"/>
</dbReference>
<name>W2RU51_CYPE1</name>
<keyword evidence="3" id="KW-1185">Reference proteome</keyword>
<dbReference type="OrthoDB" id="5362512at2759"/>
<reference evidence="2 3" key="1">
    <citation type="submission" date="2013-03" db="EMBL/GenBank/DDBJ databases">
        <title>The Genome Sequence of Phialophora europaea CBS 101466.</title>
        <authorList>
            <consortium name="The Broad Institute Genomics Platform"/>
            <person name="Cuomo C."/>
            <person name="de Hoog S."/>
            <person name="Gorbushina A."/>
            <person name="Walker B."/>
            <person name="Young S.K."/>
            <person name="Zeng Q."/>
            <person name="Gargeya S."/>
            <person name="Fitzgerald M."/>
            <person name="Haas B."/>
            <person name="Abouelleil A."/>
            <person name="Allen A.W."/>
            <person name="Alvarado L."/>
            <person name="Arachchi H.M."/>
            <person name="Berlin A.M."/>
            <person name="Chapman S.B."/>
            <person name="Gainer-Dewar J."/>
            <person name="Goldberg J."/>
            <person name="Griggs A."/>
            <person name="Gujja S."/>
            <person name="Hansen M."/>
            <person name="Howarth C."/>
            <person name="Imamovic A."/>
            <person name="Ireland A."/>
            <person name="Larimer J."/>
            <person name="McCowan C."/>
            <person name="Murphy C."/>
            <person name="Pearson M."/>
            <person name="Poon T.W."/>
            <person name="Priest M."/>
            <person name="Roberts A."/>
            <person name="Saif S."/>
            <person name="Shea T."/>
            <person name="Sisk P."/>
            <person name="Sykes S."/>
            <person name="Wortman J."/>
            <person name="Nusbaum C."/>
            <person name="Birren B."/>
        </authorList>
    </citation>
    <scope>NUCLEOTIDE SEQUENCE [LARGE SCALE GENOMIC DNA]</scope>
    <source>
        <strain evidence="2 3">CBS 101466</strain>
    </source>
</reference>
<evidence type="ECO:0000313" key="2">
    <source>
        <dbReference type="EMBL" id="ETN40031.1"/>
    </source>
</evidence>
<dbReference type="VEuPathDB" id="FungiDB:HMPREF1541_04306"/>
<organism evidence="2 3">
    <name type="scientific">Cyphellophora europaea (strain CBS 101466)</name>
    <name type="common">Phialophora europaea</name>
    <dbReference type="NCBI Taxonomy" id="1220924"/>
    <lineage>
        <taxon>Eukaryota</taxon>
        <taxon>Fungi</taxon>
        <taxon>Dikarya</taxon>
        <taxon>Ascomycota</taxon>
        <taxon>Pezizomycotina</taxon>
        <taxon>Eurotiomycetes</taxon>
        <taxon>Chaetothyriomycetidae</taxon>
        <taxon>Chaetothyriales</taxon>
        <taxon>Cyphellophoraceae</taxon>
        <taxon>Cyphellophora</taxon>
    </lineage>
</organism>
<dbReference type="AlphaFoldDB" id="W2RU51"/>